<evidence type="ECO:0000256" key="3">
    <source>
        <dbReference type="ARBA" id="ARBA00022475"/>
    </source>
</evidence>
<dbReference type="GO" id="GO:0055085">
    <property type="term" value="P:transmembrane transport"/>
    <property type="evidence" value="ECO:0007669"/>
    <property type="project" value="InterPro"/>
</dbReference>
<dbReference type="PANTHER" id="PTHR30151">
    <property type="entry name" value="ALKANE SULFONATE ABC TRANSPORTER-RELATED, MEMBRANE SUBUNIT"/>
    <property type="match status" value="1"/>
</dbReference>
<comment type="caution">
    <text evidence="9">The sequence shown here is derived from an EMBL/GenBank/DDBJ whole genome shotgun (WGS) entry which is preliminary data.</text>
</comment>
<feature type="transmembrane region" description="Helical" evidence="7">
    <location>
        <begin position="208"/>
        <end position="229"/>
    </location>
</feature>
<proteinExistence type="inferred from homology"/>
<dbReference type="InterPro" id="IPR035906">
    <property type="entry name" value="MetI-like_sf"/>
</dbReference>
<organism evidence="9 10">
    <name type="scientific">Castellaniella defragrans</name>
    <name type="common">Alcaligenes defragrans</name>
    <dbReference type="NCBI Taxonomy" id="75697"/>
    <lineage>
        <taxon>Bacteria</taxon>
        <taxon>Pseudomonadati</taxon>
        <taxon>Pseudomonadota</taxon>
        <taxon>Betaproteobacteria</taxon>
        <taxon>Burkholderiales</taxon>
        <taxon>Alcaligenaceae</taxon>
        <taxon>Castellaniella</taxon>
    </lineage>
</organism>
<keyword evidence="2 7" id="KW-0813">Transport</keyword>
<accession>A0A7W9WQY3</accession>
<keyword evidence="5 7" id="KW-1133">Transmembrane helix</keyword>
<evidence type="ECO:0000313" key="10">
    <source>
        <dbReference type="Proteomes" id="UP000541136"/>
    </source>
</evidence>
<dbReference type="GO" id="GO:0005886">
    <property type="term" value="C:plasma membrane"/>
    <property type="evidence" value="ECO:0007669"/>
    <property type="project" value="UniProtKB-SubCell"/>
</dbReference>
<dbReference type="AlphaFoldDB" id="A0A7W9WQY3"/>
<evidence type="ECO:0000313" key="9">
    <source>
        <dbReference type="EMBL" id="MBB6085415.1"/>
    </source>
</evidence>
<keyword evidence="6 7" id="KW-0472">Membrane</keyword>
<dbReference type="Pfam" id="PF00528">
    <property type="entry name" value="BPD_transp_1"/>
    <property type="match status" value="1"/>
</dbReference>
<feature type="transmembrane region" description="Helical" evidence="7">
    <location>
        <begin position="149"/>
        <end position="171"/>
    </location>
</feature>
<dbReference type="PANTHER" id="PTHR30151:SF38">
    <property type="entry name" value="ALIPHATIC SULFONATES TRANSPORT PERMEASE PROTEIN SSUC-RELATED"/>
    <property type="match status" value="1"/>
</dbReference>
<dbReference type="Proteomes" id="UP000541136">
    <property type="component" value="Unassembled WGS sequence"/>
</dbReference>
<feature type="domain" description="ABC transmembrane type-1" evidence="8">
    <location>
        <begin position="83"/>
        <end position="267"/>
    </location>
</feature>
<dbReference type="EMBL" id="JACHIB010000026">
    <property type="protein sequence ID" value="MBB6085415.1"/>
    <property type="molecule type" value="Genomic_DNA"/>
</dbReference>
<gene>
    <name evidence="9" type="ORF">HNR28_003475</name>
</gene>
<keyword evidence="3" id="KW-1003">Cell membrane</keyword>
<evidence type="ECO:0000256" key="2">
    <source>
        <dbReference type="ARBA" id="ARBA00022448"/>
    </source>
</evidence>
<dbReference type="PROSITE" id="PS51257">
    <property type="entry name" value="PROKAR_LIPOPROTEIN"/>
    <property type="match status" value="1"/>
</dbReference>
<reference evidence="9 10" key="1">
    <citation type="submission" date="2020-08" db="EMBL/GenBank/DDBJ databases">
        <title>Genomic Encyclopedia of Type Strains, Phase IV (KMG-IV): sequencing the most valuable type-strain genomes for metagenomic binning, comparative biology and taxonomic classification.</title>
        <authorList>
            <person name="Goeker M."/>
        </authorList>
    </citation>
    <scope>NUCLEOTIDE SEQUENCE [LARGE SCALE GENOMIC DNA]</scope>
    <source>
        <strain evidence="9 10">DSM 12141</strain>
    </source>
</reference>
<name>A0A7W9WQY3_CASDE</name>
<dbReference type="PROSITE" id="PS50928">
    <property type="entry name" value="ABC_TM1"/>
    <property type="match status" value="1"/>
</dbReference>
<comment type="similarity">
    <text evidence="7">Belongs to the binding-protein-dependent transport system permease family.</text>
</comment>
<evidence type="ECO:0000256" key="5">
    <source>
        <dbReference type="ARBA" id="ARBA00022989"/>
    </source>
</evidence>
<evidence type="ECO:0000256" key="6">
    <source>
        <dbReference type="ARBA" id="ARBA00023136"/>
    </source>
</evidence>
<evidence type="ECO:0000256" key="4">
    <source>
        <dbReference type="ARBA" id="ARBA00022692"/>
    </source>
</evidence>
<evidence type="ECO:0000259" key="8">
    <source>
        <dbReference type="PROSITE" id="PS50928"/>
    </source>
</evidence>
<dbReference type="InterPro" id="IPR000515">
    <property type="entry name" value="MetI-like"/>
</dbReference>
<dbReference type="Gene3D" id="1.10.3720.10">
    <property type="entry name" value="MetI-like"/>
    <property type="match status" value="1"/>
</dbReference>
<feature type="transmembrane region" description="Helical" evidence="7">
    <location>
        <begin position="89"/>
        <end position="111"/>
    </location>
</feature>
<comment type="subcellular location">
    <subcellularLocation>
        <location evidence="1 7">Cell membrane</location>
        <topology evidence="1 7">Multi-pass membrane protein</topology>
    </subcellularLocation>
</comment>
<evidence type="ECO:0000256" key="7">
    <source>
        <dbReference type="RuleBase" id="RU363032"/>
    </source>
</evidence>
<dbReference type="SUPFAM" id="SSF161098">
    <property type="entry name" value="MetI-like"/>
    <property type="match status" value="1"/>
</dbReference>
<feature type="transmembrane region" description="Helical" evidence="7">
    <location>
        <begin position="123"/>
        <end position="143"/>
    </location>
</feature>
<protein>
    <submittedName>
        <fullName evidence="9">ABC-type nitrate/sulfonate/bicarbonate transport system permease component</fullName>
    </submittedName>
</protein>
<evidence type="ECO:0000256" key="1">
    <source>
        <dbReference type="ARBA" id="ARBA00004651"/>
    </source>
</evidence>
<sequence>MKKMPFAGIGKEPGTVACAGSAACAPLARVLDETIVVLALPAVVLLIWAVIAALVDNVVFPGPLEAIRGLMLDLGREAYRESILTTVRLLLLSWIISVAAGALIGFGLGLSAFWSRVFAAPMFACYCVPLVTLYPVFILFLGIGEQVRVVFAIAHALPPMALLVMGATAGIDRNLLRLADALTLPWHTKLTKIIIPALIPTLASGARIALGLTMIGLILAGMVSAASGLGHELVSNIANARVARITGQIMFIVILAVVPGLFLRWLERRVSRYR</sequence>
<feature type="transmembrane region" description="Helical" evidence="7">
    <location>
        <begin position="249"/>
        <end position="266"/>
    </location>
</feature>
<keyword evidence="4 7" id="KW-0812">Transmembrane</keyword>
<feature type="transmembrane region" description="Helical" evidence="7">
    <location>
        <begin position="35"/>
        <end position="55"/>
    </location>
</feature>